<dbReference type="GO" id="GO:0016020">
    <property type="term" value="C:membrane"/>
    <property type="evidence" value="ECO:0007669"/>
    <property type="project" value="UniProtKB-SubCell"/>
</dbReference>
<feature type="transmembrane region" description="Helical" evidence="7">
    <location>
        <begin position="85"/>
        <end position="105"/>
    </location>
</feature>
<protein>
    <recommendedName>
        <fullName evidence="8">TLC domain-containing protein</fullName>
    </recommendedName>
</protein>
<dbReference type="GO" id="GO:0055088">
    <property type="term" value="P:lipid homeostasis"/>
    <property type="evidence" value="ECO:0007669"/>
    <property type="project" value="TreeGrafter"/>
</dbReference>
<feature type="transmembrane region" description="Helical" evidence="7">
    <location>
        <begin position="53"/>
        <end position="73"/>
    </location>
</feature>
<dbReference type="Pfam" id="PF03798">
    <property type="entry name" value="TRAM_LAG1_CLN8"/>
    <property type="match status" value="1"/>
</dbReference>
<sequence>MAAAAAACPTAAALAWGSYLLLRHGRPRWLLPADFARWSALNQMCWAQNLTSFAHSIASVSILLAAIATDPALRRAGLGPYASSRASIGVGLSLGYFAFALPWSIHLYFCRGARLPYTSLSLCAHHALVTLAEATYLLTHYLPWHGALAIILMELTNWFYLPHVLLKQLGAAGGRSWLLLGVLFVGSFVGCRVVGCTYLAVSVAVDLARFRTHDATSAASLCVLAGCFYALLLLSYYWFVAQVVPQTHAALKALLGDAYLVWCCPAPLQAWLARHSTEARRRRQEVAKQLQLMRELKEENACAEASSC</sequence>
<dbReference type="PANTHER" id="PTHR13439:SF0">
    <property type="entry name" value="TOPOISOMERASE I DAMAGE AFFECTED PROTEIN 4"/>
    <property type="match status" value="1"/>
</dbReference>
<dbReference type="InterPro" id="IPR050846">
    <property type="entry name" value="TLCD"/>
</dbReference>
<reference evidence="9 10" key="1">
    <citation type="journal article" date="2024" name="Science">
        <title>Giant polyketide synthase enzymes in the biosynthesis of giant marine polyether toxins.</title>
        <authorList>
            <person name="Fallon T.R."/>
            <person name="Shende V.V."/>
            <person name="Wierzbicki I.H."/>
            <person name="Pendleton A.L."/>
            <person name="Watervoot N.F."/>
            <person name="Auber R.P."/>
            <person name="Gonzalez D.J."/>
            <person name="Wisecaver J.H."/>
            <person name="Moore B.S."/>
        </authorList>
    </citation>
    <scope>NUCLEOTIDE SEQUENCE [LARGE SCALE GENOMIC DNA]</scope>
    <source>
        <strain evidence="9 10">12B1</strain>
    </source>
</reference>
<feature type="transmembrane region" description="Helical" evidence="7">
    <location>
        <begin position="177"/>
        <end position="205"/>
    </location>
</feature>
<comment type="caution">
    <text evidence="9">The sequence shown here is derived from an EMBL/GenBank/DDBJ whole genome shotgun (WGS) entry which is preliminary data.</text>
</comment>
<evidence type="ECO:0000256" key="2">
    <source>
        <dbReference type="ARBA" id="ARBA00022692"/>
    </source>
</evidence>
<evidence type="ECO:0000313" key="9">
    <source>
        <dbReference type="EMBL" id="KAL1507371.1"/>
    </source>
</evidence>
<keyword evidence="4 5" id="KW-0472">Membrane</keyword>
<keyword evidence="3 7" id="KW-1133">Transmembrane helix</keyword>
<evidence type="ECO:0000313" key="10">
    <source>
        <dbReference type="Proteomes" id="UP001515480"/>
    </source>
</evidence>
<keyword evidence="6" id="KW-0175">Coiled coil</keyword>
<dbReference type="Proteomes" id="UP001515480">
    <property type="component" value="Unassembled WGS sequence"/>
</dbReference>
<evidence type="ECO:0000256" key="1">
    <source>
        <dbReference type="ARBA" id="ARBA00004141"/>
    </source>
</evidence>
<comment type="subcellular location">
    <subcellularLocation>
        <location evidence="1">Membrane</location>
        <topology evidence="1">Multi-pass membrane protein</topology>
    </subcellularLocation>
</comment>
<gene>
    <name evidence="9" type="ORF">AB1Y20_008217</name>
</gene>
<evidence type="ECO:0000259" key="8">
    <source>
        <dbReference type="PROSITE" id="PS50922"/>
    </source>
</evidence>
<keyword evidence="10" id="KW-1185">Reference proteome</keyword>
<evidence type="ECO:0000256" key="6">
    <source>
        <dbReference type="SAM" id="Coils"/>
    </source>
</evidence>
<dbReference type="AlphaFoldDB" id="A0AB34ITK2"/>
<dbReference type="PROSITE" id="PS50922">
    <property type="entry name" value="TLC"/>
    <property type="match status" value="1"/>
</dbReference>
<evidence type="ECO:0000256" key="4">
    <source>
        <dbReference type="ARBA" id="ARBA00023136"/>
    </source>
</evidence>
<evidence type="ECO:0000256" key="3">
    <source>
        <dbReference type="ARBA" id="ARBA00022989"/>
    </source>
</evidence>
<evidence type="ECO:0000256" key="5">
    <source>
        <dbReference type="PROSITE-ProRule" id="PRU00205"/>
    </source>
</evidence>
<proteinExistence type="predicted"/>
<name>A0AB34ITK2_PRYPA</name>
<dbReference type="EMBL" id="JBGBPQ010000018">
    <property type="protein sequence ID" value="KAL1507371.1"/>
    <property type="molecule type" value="Genomic_DNA"/>
</dbReference>
<feature type="coiled-coil region" evidence="6">
    <location>
        <begin position="279"/>
        <end position="306"/>
    </location>
</feature>
<keyword evidence="2 5" id="KW-0812">Transmembrane</keyword>
<feature type="domain" description="TLC" evidence="8">
    <location>
        <begin position="41"/>
        <end position="251"/>
    </location>
</feature>
<feature type="transmembrane region" description="Helical" evidence="7">
    <location>
        <begin position="117"/>
        <end position="139"/>
    </location>
</feature>
<dbReference type="InterPro" id="IPR006634">
    <property type="entry name" value="TLC-dom"/>
</dbReference>
<feature type="transmembrane region" description="Helical" evidence="7">
    <location>
        <begin position="146"/>
        <end position="165"/>
    </location>
</feature>
<organism evidence="9 10">
    <name type="scientific">Prymnesium parvum</name>
    <name type="common">Toxic golden alga</name>
    <dbReference type="NCBI Taxonomy" id="97485"/>
    <lineage>
        <taxon>Eukaryota</taxon>
        <taxon>Haptista</taxon>
        <taxon>Haptophyta</taxon>
        <taxon>Prymnesiophyceae</taxon>
        <taxon>Prymnesiales</taxon>
        <taxon>Prymnesiaceae</taxon>
        <taxon>Prymnesium</taxon>
    </lineage>
</organism>
<dbReference type="GO" id="GO:0005783">
    <property type="term" value="C:endoplasmic reticulum"/>
    <property type="evidence" value="ECO:0007669"/>
    <property type="project" value="TreeGrafter"/>
</dbReference>
<dbReference type="PANTHER" id="PTHR13439">
    <property type="entry name" value="CT120 PROTEIN"/>
    <property type="match status" value="1"/>
</dbReference>
<accession>A0AB34ITK2</accession>
<feature type="transmembrane region" description="Helical" evidence="7">
    <location>
        <begin position="217"/>
        <end position="239"/>
    </location>
</feature>
<evidence type="ECO:0000256" key="7">
    <source>
        <dbReference type="SAM" id="Phobius"/>
    </source>
</evidence>